<feature type="compositionally biased region" description="Polar residues" evidence="1">
    <location>
        <begin position="685"/>
        <end position="715"/>
    </location>
</feature>
<dbReference type="PANTHER" id="PTHR24216:SF65">
    <property type="entry name" value="PAXILLIN-LIKE PROTEIN 1"/>
    <property type="match status" value="1"/>
</dbReference>
<feature type="compositionally biased region" description="Basic residues" evidence="1">
    <location>
        <begin position="895"/>
        <end position="908"/>
    </location>
</feature>
<feature type="compositionally biased region" description="Basic and acidic residues" evidence="1">
    <location>
        <begin position="594"/>
        <end position="603"/>
    </location>
</feature>
<feature type="region of interest" description="Disordered" evidence="1">
    <location>
        <begin position="350"/>
        <end position="378"/>
    </location>
</feature>
<feature type="compositionally biased region" description="Low complexity" evidence="1">
    <location>
        <begin position="550"/>
        <end position="561"/>
    </location>
</feature>
<feature type="compositionally biased region" description="Basic and acidic residues" evidence="1">
    <location>
        <begin position="2156"/>
        <end position="2169"/>
    </location>
</feature>
<proteinExistence type="predicted"/>
<feature type="region of interest" description="Disordered" evidence="1">
    <location>
        <begin position="2210"/>
        <end position="2232"/>
    </location>
</feature>
<dbReference type="InterPro" id="IPR040561">
    <property type="entry name" value="LPD38"/>
</dbReference>
<feature type="region of interest" description="Disordered" evidence="1">
    <location>
        <begin position="873"/>
        <end position="915"/>
    </location>
</feature>
<feature type="compositionally biased region" description="Polar residues" evidence="1">
    <location>
        <begin position="453"/>
        <end position="463"/>
    </location>
</feature>
<sequence length="2344" mass="259481">MPDQPHRKKQLAQRIRRDEDELREHLRFLATKPGEPTATVEHPPSQEQQQGKARSWRDEAEYLSPEEVQATLQQVEEQIHAQQNAERGQARQDEIRAEVDQAMNNPDTPWRQNPYFKKGWAGGSSAASAIVGAGATVGEGVANLIGADETADSIREFSDDMNRYSDAVNQVTEESFKDTAIPDWIERAGQSALNTAPLAMSTGGVGGARAMIATFGAEAYDNAMTEAKDAGLDEDGQRAYAAKMAAIEVGVTSTFQRFAPGIEKLFSKGGAEPFKQGFKAAVKQTAISTGQEIPEELMVELLQQSVRASDVDPTAMDSDQIAQTAFDTTTATIATTLFGGAVQYPAKRLARRQETPSSNYLKTDADPYQPTPQRPARQMEVDEINQRIDRTRGLSDEQRRQIVMDVADTVGPDASEETVTEGVIQLGYFPEFLPVADTLKQRQTAPESPEPEQASTEAQSPQAAETIAQEPEQPSPADTQPIIDEEQIASRYRQLVAEFDESPISTPTGAKIAAELADIEAKHPELVDRIETELDAEGIDPSVAQPNQISTDTSTDALTDAPPLTAEVNDQSPARESEPPSPRTVAIEQIEQLAADHESESQRGSDVPEAVSFTEAIKAQSIRSYLQRVESGVDPVEAVELGKTEARQAIEKHNARKPNDDGWQRWHGAADEAITTAHRTLERAGSTQATSQPAVQASTPAPANPLVTGSVSTPAEPQPRRLKQIGSKRPGVTTDPDSSQPVQSEPAPSIAEQPRRPKQIGSKRPGVSETASPQPAEPRRLKQIGSKRLDPSPSATPTEPVTENQLNQIGQPKQPATLTDDQAIQQATEAVSQPATTRDDELAMMRDVAAIADQSEFTPNEIWRQVYAEASPTDIEAELAQEPEPADEIEPSTPRTKRKPSLKTHKGIGKAYADGHITGEQAIQALEAIEMQPATNSPAPEQEPTDTTDDAAPGPRVKNKRRKPNGENRSVVPLVSANQSSQLKSKPNGFTERASTKQGGKLIRRIQRDIETGERRVGARSIVDYMLDGFASSIFVTKSQTTSKHPALFRHSGAVVFSRSGSWQINLHEGGHAMDLMLRDRFPAWFEAMEPELRAFVKDARSDDGSRAAEFASSMEPEEAIAEIVRLYIVDDSQVPPTLLRSFKRLVEAASPEAMATLNDTKLAYEIHSGRSLQDRRVADRNDKPKSQDASRGAIDTAWAMLTHVVGKSPILHRLRRRVHQQVAGESSAAQFDPTGAIGTVAGWADRAHRRRQKIADEVLASLDEGTSNIETAYQNQLRRQAVKMRAIGGSVQNEGVRLYLHGDGFNALAVDPQSNRELLDQLEAAGFLLPETLAKHGEGQQFHDKSYAQIKAMIPDSEWQDFQQAFLDRAAIERHRKAGHQMPGIFEGLTIEEIEAENDRAFEQHPKWNDVADEIQQFMDQLLLISVVSGNLTVDDAIKIKTKWDHYAPLQRQMDDIEGIGGSSGTEPRFGIHKARGSMREYQDLDLSVYARVSKAIDGYHDNALIKSVADYTEKVANDKRIDYATRKDIERMMVPLKMDTLPSAQVSEAEQHEIVSDALNRMQLEVLGQRTKGLTSEQVRQRLQSLGQTIADPDSIHIAMPGKPLFRKKAPNVQNVVTMWEGGTRRYYMVSDPVMFSLFTSTSGATGAVRFFSRMATGMTEPWKRAYTNSFKFLVRNLVRDPPTAAFLSKDGLGMIPGFYTASAMVGRLTGNEYSMEARDGAELMVKSLDATTRDKHKTRVQYARDVLLEGLVVPGFGSLSVADKVSALPGIAMSTVMKPVDLFNFVTGTRWLAEQTESLAREGAYIRARKRGKSQADAHALYDKISGNFGQRQADKAAADVIRAAGFLNPSLQVIYQMGEAVTEASPTQRLKLNATRAGYLSALGSVAAATNYLLIHSLFGDDEEELQAVLRNMREREESERLSNMAVLGVVRLPFDYGPAGSIMSFSYNATEDQLLGSRVDGMERAKQLLKRAAELPGFDEVIPPHAKVNYELWNNWSFYRDREIVPRYLEKQYADNPSLQFNWYTPDLYRDIGAQLNVSPMKVQYAVRGLTTAIVDDTVKFFDKANKDGWEVKDLPPIAGLTTWEATGHRSRSVNEVMDLGDAYDATTQVLEQDTRLSQSDRDALIEKRRGLQLAKAVSDRIESLADDVSEEQRRSEPDHERIESLSDEMTRIASDFYHSDVVDVDVLAEHFAKQGETLLPYKRGRTWKTGHGQPEPPPRPAMSREANPSLWDAYDRSMDRFERRVESYLSDREQAEEFTSVYLDWLGKNKGQRAVDQAIGEVLRSDDYRDLINGRGRPKFDRSKYKKMGDWRDDVDAWNKARAAAVELEETLARSRSN</sequence>
<comment type="caution">
    <text evidence="3">The sequence shown here is derived from an EMBL/GenBank/DDBJ whole genome shotgun (WGS) entry which is preliminary data.</text>
</comment>
<feature type="domain" description="Large polyvalent protein associated" evidence="2">
    <location>
        <begin position="1965"/>
        <end position="2079"/>
    </location>
</feature>
<feature type="compositionally biased region" description="Basic and acidic residues" evidence="1">
    <location>
        <begin position="15"/>
        <end position="27"/>
    </location>
</feature>
<evidence type="ECO:0000259" key="2">
    <source>
        <dbReference type="Pfam" id="PF18857"/>
    </source>
</evidence>
<feature type="compositionally biased region" description="Acidic residues" evidence="1">
    <location>
        <begin position="875"/>
        <end position="890"/>
    </location>
</feature>
<dbReference type="Proteomes" id="UP001430306">
    <property type="component" value="Unassembled WGS sequence"/>
</dbReference>
<feature type="region of interest" description="Disordered" evidence="1">
    <location>
        <begin position="681"/>
        <end position="839"/>
    </location>
</feature>
<feature type="region of interest" description="Disordered" evidence="1">
    <location>
        <begin position="531"/>
        <end position="609"/>
    </location>
</feature>
<dbReference type="EMBL" id="JAJKFW010000023">
    <property type="protein sequence ID" value="MCC9643173.1"/>
    <property type="molecule type" value="Genomic_DNA"/>
</dbReference>
<accession>A0ABS8NHX7</accession>
<gene>
    <name evidence="3" type="ORF">LOC71_12885</name>
</gene>
<evidence type="ECO:0000313" key="3">
    <source>
        <dbReference type="EMBL" id="MCC9643173.1"/>
    </source>
</evidence>
<organism evidence="3 4">
    <name type="scientific">Rhodopirellula halodulae</name>
    <dbReference type="NCBI Taxonomy" id="2894198"/>
    <lineage>
        <taxon>Bacteria</taxon>
        <taxon>Pseudomonadati</taxon>
        <taxon>Planctomycetota</taxon>
        <taxon>Planctomycetia</taxon>
        <taxon>Pirellulales</taxon>
        <taxon>Pirellulaceae</taxon>
        <taxon>Rhodopirellula</taxon>
    </lineage>
</organism>
<reference evidence="3" key="1">
    <citation type="submission" date="2021-11" db="EMBL/GenBank/DDBJ databases">
        <title>Genome sequence.</title>
        <authorList>
            <person name="Sun Q."/>
        </authorList>
    </citation>
    <scope>NUCLEOTIDE SEQUENCE</scope>
    <source>
        <strain evidence="3">JC740</strain>
    </source>
</reference>
<keyword evidence="4" id="KW-1185">Reference proteome</keyword>
<dbReference type="Pfam" id="PF18857">
    <property type="entry name" value="LPD38"/>
    <property type="match status" value="1"/>
</dbReference>
<feature type="region of interest" description="Disordered" evidence="1">
    <location>
        <begin position="1"/>
        <end position="59"/>
    </location>
</feature>
<feature type="compositionally biased region" description="Polar residues" evidence="1">
    <location>
        <begin position="793"/>
        <end position="836"/>
    </location>
</feature>
<dbReference type="PANTHER" id="PTHR24216">
    <property type="entry name" value="PAXILLIN-RELATED"/>
    <property type="match status" value="1"/>
</dbReference>
<protein>
    <recommendedName>
        <fullName evidence="2">Large polyvalent protein associated domain-containing protein</fullName>
    </recommendedName>
</protein>
<feature type="region of interest" description="Disordered" evidence="1">
    <location>
        <begin position="2149"/>
        <end position="2169"/>
    </location>
</feature>
<evidence type="ECO:0000313" key="4">
    <source>
        <dbReference type="Proteomes" id="UP001430306"/>
    </source>
</evidence>
<feature type="region of interest" description="Disordered" evidence="1">
    <location>
        <begin position="440"/>
        <end position="480"/>
    </location>
</feature>
<name>A0ABS8NHX7_9BACT</name>
<evidence type="ECO:0000256" key="1">
    <source>
        <dbReference type="SAM" id="MobiDB-lite"/>
    </source>
</evidence>
<dbReference type="RefSeq" id="WP_230274107.1">
    <property type="nucleotide sequence ID" value="NZ_JAJKFW010000023.1"/>
</dbReference>
<feature type="region of interest" description="Disordered" evidence="1">
    <location>
        <begin position="935"/>
        <end position="1000"/>
    </location>
</feature>
<feature type="compositionally biased region" description="Polar residues" evidence="1">
    <location>
        <begin position="976"/>
        <end position="985"/>
    </location>
</feature>
<feature type="compositionally biased region" description="Basic residues" evidence="1">
    <location>
        <begin position="1"/>
        <end position="11"/>
    </location>
</feature>